<protein>
    <submittedName>
        <fullName evidence="1">Uncharacterized protein</fullName>
    </submittedName>
</protein>
<feature type="non-terminal residue" evidence="1">
    <location>
        <position position="1"/>
    </location>
</feature>
<comment type="caution">
    <text evidence="1">The sequence shown here is derived from an EMBL/GenBank/DDBJ whole genome shotgun (WGS) entry which is preliminary data.</text>
</comment>
<gene>
    <name evidence="1" type="ORF">SPARVUS_LOCUS5006685</name>
</gene>
<proteinExistence type="predicted"/>
<accession>A0ABN9CHJ5</accession>
<dbReference type="Proteomes" id="UP001162483">
    <property type="component" value="Unassembled WGS sequence"/>
</dbReference>
<reference evidence="1" key="1">
    <citation type="submission" date="2023-05" db="EMBL/GenBank/DDBJ databases">
        <authorList>
            <person name="Stuckert A."/>
        </authorList>
    </citation>
    <scope>NUCLEOTIDE SEQUENCE</scope>
</reference>
<evidence type="ECO:0000313" key="1">
    <source>
        <dbReference type="EMBL" id="CAI9558997.1"/>
    </source>
</evidence>
<dbReference type="EMBL" id="CATNWA010009930">
    <property type="protein sequence ID" value="CAI9558997.1"/>
    <property type="molecule type" value="Genomic_DNA"/>
</dbReference>
<evidence type="ECO:0000313" key="2">
    <source>
        <dbReference type="Proteomes" id="UP001162483"/>
    </source>
</evidence>
<sequence>ALLVPPFTAAAVNHRVPASDCSPVLCDYRGSPTGRRTVLLTSLAVFPSVARGRISIPRM</sequence>
<name>A0ABN9CHJ5_9NEOB</name>
<organism evidence="1 2">
    <name type="scientific">Staurois parvus</name>
    <dbReference type="NCBI Taxonomy" id="386267"/>
    <lineage>
        <taxon>Eukaryota</taxon>
        <taxon>Metazoa</taxon>
        <taxon>Chordata</taxon>
        <taxon>Craniata</taxon>
        <taxon>Vertebrata</taxon>
        <taxon>Euteleostomi</taxon>
        <taxon>Amphibia</taxon>
        <taxon>Batrachia</taxon>
        <taxon>Anura</taxon>
        <taxon>Neobatrachia</taxon>
        <taxon>Ranoidea</taxon>
        <taxon>Ranidae</taxon>
        <taxon>Staurois</taxon>
    </lineage>
</organism>
<keyword evidence="2" id="KW-1185">Reference proteome</keyword>